<reference evidence="4" key="1">
    <citation type="submission" date="2018-09" db="EMBL/GenBank/DDBJ databases">
        <authorList>
            <person name="Livingstone P.G."/>
            <person name="Whitworth D.E."/>
        </authorList>
    </citation>
    <scope>NUCLEOTIDE SEQUENCE [LARGE SCALE GENOMIC DNA]</scope>
    <source>
        <strain evidence="4">CA054A</strain>
    </source>
</reference>
<evidence type="ECO:0000313" key="3">
    <source>
        <dbReference type="EMBL" id="RKG67744.1"/>
    </source>
</evidence>
<gene>
    <name evidence="3" type="ORF">D7V88_40965</name>
</gene>
<evidence type="ECO:0000313" key="4">
    <source>
        <dbReference type="Proteomes" id="UP000268094"/>
    </source>
</evidence>
<sequence length="118" mass="12979">MSEGHPTPEKLRRAVVRAFHEEGLSYEQIAQLLGIGEATVGRVLRLYRETGDVVPRPRGGGNFSPIRGKVATQLKRLLAQRPDATARELMDALTARTGVVTSRPALQRALHRLGFALK</sequence>
<dbReference type="SUPFAM" id="SSF46689">
    <property type="entry name" value="Homeodomain-like"/>
    <property type="match status" value="1"/>
</dbReference>
<dbReference type="InterPro" id="IPR001523">
    <property type="entry name" value="Paired_dom"/>
</dbReference>
<dbReference type="InterPro" id="IPR009057">
    <property type="entry name" value="Homeodomain-like_sf"/>
</dbReference>
<comment type="caution">
    <text evidence="3">The sequence shown here is derived from an EMBL/GenBank/DDBJ whole genome shotgun (WGS) entry which is preliminary data.</text>
</comment>
<dbReference type="PROSITE" id="PS51057">
    <property type="entry name" value="PAIRED_2"/>
    <property type="match status" value="1"/>
</dbReference>
<dbReference type="Pfam" id="PF13384">
    <property type="entry name" value="HTH_23"/>
    <property type="match status" value="1"/>
</dbReference>
<dbReference type="Proteomes" id="UP000268094">
    <property type="component" value="Unassembled WGS sequence"/>
</dbReference>
<proteinExistence type="predicted"/>
<dbReference type="GO" id="GO:0003677">
    <property type="term" value="F:DNA binding"/>
    <property type="evidence" value="ECO:0007669"/>
    <property type="project" value="InterPro"/>
</dbReference>
<dbReference type="InterPro" id="IPR036388">
    <property type="entry name" value="WH-like_DNA-bd_sf"/>
</dbReference>
<name>A0A3A8HJL6_9BACT</name>
<feature type="domain" description="Paired" evidence="2">
    <location>
        <begin position="1"/>
        <end position="113"/>
    </location>
</feature>
<dbReference type="RefSeq" id="WP_120545889.1">
    <property type="nucleotide sequence ID" value="NZ_RAVZ01000632.1"/>
</dbReference>
<organism evidence="3 4">
    <name type="scientific">Corallococcus terminator</name>
    <dbReference type="NCBI Taxonomy" id="2316733"/>
    <lineage>
        <taxon>Bacteria</taxon>
        <taxon>Pseudomonadati</taxon>
        <taxon>Myxococcota</taxon>
        <taxon>Myxococcia</taxon>
        <taxon>Myxococcales</taxon>
        <taxon>Cystobacterineae</taxon>
        <taxon>Myxococcaceae</taxon>
        <taxon>Corallococcus</taxon>
    </lineage>
</organism>
<keyword evidence="1" id="KW-0563">Paired box</keyword>
<dbReference type="GO" id="GO:0006355">
    <property type="term" value="P:regulation of DNA-templated transcription"/>
    <property type="evidence" value="ECO:0007669"/>
    <property type="project" value="InterPro"/>
</dbReference>
<protein>
    <submittedName>
        <fullName evidence="3">Transposase</fullName>
    </submittedName>
</protein>
<dbReference type="EMBL" id="RAVZ01000632">
    <property type="protein sequence ID" value="RKG67744.1"/>
    <property type="molecule type" value="Genomic_DNA"/>
</dbReference>
<keyword evidence="4" id="KW-1185">Reference proteome</keyword>
<dbReference type="OrthoDB" id="5515115at2"/>
<evidence type="ECO:0000256" key="1">
    <source>
        <dbReference type="ARBA" id="ARBA00022724"/>
    </source>
</evidence>
<evidence type="ECO:0000259" key="2">
    <source>
        <dbReference type="PROSITE" id="PS51057"/>
    </source>
</evidence>
<dbReference type="AlphaFoldDB" id="A0A3A8HJL6"/>
<dbReference type="Gene3D" id="1.10.10.10">
    <property type="entry name" value="Winged helix-like DNA-binding domain superfamily/Winged helix DNA-binding domain"/>
    <property type="match status" value="1"/>
</dbReference>
<accession>A0A3A8HJL6</accession>